<accession>A0A0K1JQ31</accession>
<gene>
    <name evidence="18" type="ORF">VV02_10775</name>
</gene>
<evidence type="ECO:0000256" key="8">
    <source>
        <dbReference type="ARBA" id="ARBA00022741"/>
    </source>
</evidence>
<dbReference type="InterPro" id="IPR047669">
    <property type="entry name" value="MtrAB_MtrB"/>
</dbReference>
<dbReference type="GO" id="GO:0005524">
    <property type="term" value="F:ATP binding"/>
    <property type="evidence" value="ECO:0007669"/>
    <property type="project" value="UniProtKB-KW"/>
</dbReference>
<sequence>MHSGWRGRRVLRRWLRPWRRSLLLRVMTTTVLLGALTSFALGSFMYQRIADGLVAAKMRSSEQDAAQRRTDAERKIASTIRVDPSTMQQLGQDIVDQTAAPGEDRSRLAILTLAKTPGETNDALPAMFTPPYVQESWIPESIRDALDADPEHQQAMTIRVSGQDEGSPTNIPAVVIGSQLRLQQAGNYDLYIIYPMQTETRTLALIKNAFILGGLGLVLLLAALAYMVTRMVVTPVRSARHVAERLSEGALNERMVAQGEDDLARLATSFNAMADNLQRQIRQLEDLSEVQQRFTSDVSHELRTPLTTIRMAADLIHQSRSDFSAPVSRSAELLLRELDRFESLLADLLEISRFDAGAASLELEQADLRDVVRRVIDSTATLASRAGTVVMVEAPAPCRADMDQRRVERVIRNLVSNAIEHAEQRPIDITVGANDTAVAVSVRDHGVGLKPGEASMVFNRFWRSDPARARTTGGTGLGLSISLEDARLHQGWLQAWGEPGEGSCFRLTLPLRPGDAIKRSPTRLVDVAPTATADPSTLVIPAATDRVDR</sequence>
<evidence type="ECO:0000256" key="15">
    <source>
        <dbReference type="SAM" id="Phobius"/>
    </source>
</evidence>
<dbReference type="InterPro" id="IPR003661">
    <property type="entry name" value="HisK_dim/P_dom"/>
</dbReference>
<dbReference type="Pfam" id="PF00512">
    <property type="entry name" value="HisKA"/>
    <property type="match status" value="1"/>
</dbReference>
<dbReference type="SMART" id="SM00387">
    <property type="entry name" value="HATPase_c"/>
    <property type="match status" value="1"/>
</dbReference>
<keyword evidence="6" id="KW-0808">Transferase</keyword>
<dbReference type="EC" id="2.7.13.3" evidence="3"/>
<dbReference type="Gene3D" id="1.10.287.130">
    <property type="match status" value="1"/>
</dbReference>
<keyword evidence="10" id="KW-0067">ATP-binding</keyword>
<evidence type="ECO:0000256" key="10">
    <source>
        <dbReference type="ARBA" id="ARBA00022840"/>
    </source>
</evidence>
<evidence type="ECO:0000256" key="2">
    <source>
        <dbReference type="ARBA" id="ARBA00004651"/>
    </source>
</evidence>
<dbReference type="FunFam" id="1.10.287.130:FF:000010">
    <property type="entry name" value="Two-component sensor histidine kinase"/>
    <property type="match status" value="1"/>
</dbReference>
<dbReference type="Gene3D" id="3.30.565.10">
    <property type="entry name" value="Histidine kinase-like ATPase, C-terminal domain"/>
    <property type="match status" value="1"/>
</dbReference>
<dbReference type="STRING" id="571913.VV02_10775"/>
<evidence type="ECO:0000256" key="6">
    <source>
        <dbReference type="ARBA" id="ARBA00022679"/>
    </source>
</evidence>
<dbReference type="SUPFAM" id="SSF47384">
    <property type="entry name" value="Homodimeric domain of signal transducing histidine kinase"/>
    <property type="match status" value="1"/>
</dbReference>
<dbReference type="InterPro" id="IPR004358">
    <property type="entry name" value="Sig_transdc_His_kin-like_C"/>
</dbReference>
<keyword evidence="7 15" id="KW-0812">Transmembrane</keyword>
<dbReference type="PATRIC" id="fig|571913.6.peg.2198"/>
<dbReference type="Pfam" id="PF00672">
    <property type="entry name" value="HAMP"/>
    <property type="match status" value="1"/>
</dbReference>
<feature type="transmembrane region" description="Helical" evidence="15">
    <location>
        <begin position="209"/>
        <end position="228"/>
    </location>
</feature>
<proteinExistence type="predicted"/>
<keyword evidence="12" id="KW-0902">Two-component regulatory system</keyword>
<keyword evidence="19" id="KW-1185">Reference proteome</keyword>
<evidence type="ECO:0000259" key="17">
    <source>
        <dbReference type="PROSITE" id="PS50885"/>
    </source>
</evidence>
<dbReference type="PROSITE" id="PS50109">
    <property type="entry name" value="HIS_KIN"/>
    <property type="match status" value="1"/>
</dbReference>
<name>A0A0K1JQ31_9MICO</name>
<dbReference type="Proteomes" id="UP000066480">
    <property type="component" value="Chromosome"/>
</dbReference>
<keyword evidence="11 15" id="KW-1133">Transmembrane helix</keyword>
<comment type="subcellular location">
    <subcellularLocation>
        <location evidence="2">Cell membrane</location>
        <topology evidence="2">Multi-pass membrane protein</topology>
    </subcellularLocation>
</comment>
<dbReference type="KEGG" id="lmoi:VV02_10775"/>
<dbReference type="GO" id="GO:0005886">
    <property type="term" value="C:plasma membrane"/>
    <property type="evidence" value="ECO:0007669"/>
    <property type="project" value="UniProtKB-SubCell"/>
</dbReference>
<keyword evidence="8" id="KW-0547">Nucleotide-binding</keyword>
<dbReference type="InterPro" id="IPR003660">
    <property type="entry name" value="HAMP_dom"/>
</dbReference>
<evidence type="ECO:0000313" key="18">
    <source>
        <dbReference type="EMBL" id="AKU18824.1"/>
    </source>
</evidence>
<evidence type="ECO:0000259" key="16">
    <source>
        <dbReference type="PROSITE" id="PS50109"/>
    </source>
</evidence>
<keyword evidence="9 18" id="KW-0418">Kinase</keyword>
<evidence type="ECO:0000256" key="3">
    <source>
        <dbReference type="ARBA" id="ARBA00012438"/>
    </source>
</evidence>
<evidence type="ECO:0000256" key="1">
    <source>
        <dbReference type="ARBA" id="ARBA00000085"/>
    </source>
</evidence>
<evidence type="ECO:0000256" key="14">
    <source>
        <dbReference type="ARBA" id="ARBA00035305"/>
    </source>
</evidence>
<evidence type="ECO:0000256" key="9">
    <source>
        <dbReference type="ARBA" id="ARBA00022777"/>
    </source>
</evidence>
<evidence type="ECO:0000256" key="4">
    <source>
        <dbReference type="ARBA" id="ARBA00022475"/>
    </source>
</evidence>
<dbReference type="InterPro" id="IPR036097">
    <property type="entry name" value="HisK_dim/P_sf"/>
</dbReference>
<dbReference type="SUPFAM" id="SSF158472">
    <property type="entry name" value="HAMP domain-like"/>
    <property type="match status" value="1"/>
</dbReference>
<keyword evidence="13 15" id="KW-0472">Membrane</keyword>
<evidence type="ECO:0000256" key="5">
    <source>
        <dbReference type="ARBA" id="ARBA00022553"/>
    </source>
</evidence>
<comment type="catalytic activity">
    <reaction evidence="1">
        <text>ATP + protein L-histidine = ADP + protein N-phospho-L-histidine.</text>
        <dbReference type="EC" id="2.7.13.3"/>
    </reaction>
</comment>
<dbReference type="Pfam" id="PF02518">
    <property type="entry name" value="HATPase_c"/>
    <property type="match status" value="1"/>
</dbReference>
<dbReference type="SMART" id="SM00304">
    <property type="entry name" value="HAMP"/>
    <property type="match status" value="1"/>
</dbReference>
<feature type="domain" description="Histidine kinase" evidence="16">
    <location>
        <begin position="297"/>
        <end position="513"/>
    </location>
</feature>
<feature type="domain" description="HAMP" evidence="17">
    <location>
        <begin position="230"/>
        <end position="282"/>
    </location>
</feature>
<dbReference type="PRINTS" id="PR00344">
    <property type="entry name" value="BCTRLSENSOR"/>
</dbReference>
<evidence type="ECO:0000256" key="11">
    <source>
        <dbReference type="ARBA" id="ARBA00022989"/>
    </source>
</evidence>
<dbReference type="CDD" id="cd06225">
    <property type="entry name" value="HAMP"/>
    <property type="match status" value="1"/>
</dbReference>
<feature type="transmembrane region" description="Helical" evidence="15">
    <location>
        <begin position="21"/>
        <end position="46"/>
    </location>
</feature>
<dbReference type="InterPro" id="IPR050736">
    <property type="entry name" value="Sensor_HK_Regulatory"/>
</dbReference>
<dbReference type="PROSITE" id="PS50885">
    <property type="entry name" value="HAMP"/>
    <property type="match status" value="1"/>
</dbReference>
<protein>
    <recommendedName>
        <fullName evidence="14">Sensor histidine kinase MtrB</fullName>
        <ecNumber evidence="3">2.7.13.3</ecNumber>
    </recommendedName>
</protein>
<reference evidence="18 19" key="1">
    <citation type="submission" date="2015-03" db="EMBL/GenBank/DDBJ databases">
        <title>Luteipulveratus halotolerans sp. nov., a novel actinobacterium (Dermacoccaceae) from Sarawak, Malaysia.</title>
        <authorList>
            <person name="Juboi H."/>
            <person name="Basik A."/>
            <person name="Shamsul S.S."/>
            <person name="Arnold P."/>
            <person name="Schmitt E.K."/>
            <person name="Sanglier J.-J."/>
            <person name="Yeo T."/>
        </authorList>
    </citation>
    <scope>NUCLEOTIDE SEQUENCE [LARGE SCALE GENOMIC DNA]</scope>
    <source>
        <strain evidence="18 19">MN07-A0370</strain>
    </source>
</reference>
<dbReference type="PANTHER" id="PTHR43711">
    <property type="entry name" value="TWO-COMPONENT HISTIDINE KINASE"/>
    <property type="match status" value="1"/>
</dbReference>
<dbReference type="EMBL" id="CP011112">
    <property type="protein sequence ID" value="AKU18824.1"/>
    <property type="molecule type" value="Genomic_DNA"/>
</dbReference>
<evidence type="ECO:0000256" key="7">
    <source>
        <dbReference type="ARBA" id="ARBA00022692"/>
    </source>
</evidence>
<dbReference type="CDD" id="cd00082">
    <property type="entry name" value="HisKA"/>
    <property type="match status" value="1"/>
</dbReference>
<dbReference type="SMART" id="SM00388">
    <property type="entry name" value="HisKA"/>
    <property type="match status" value="1"/>
</dbReference>
<evidence type="ECO:0000256" key="13">
    <source>
        <dbReference type="ARBA" id="ARBA00023136"/>
    </source>
</evidence>
<dbReference type="SUPFAM" id="SSF55874">
    <property type="entry name" value="ATPase domain of HSP90 chaperone/DNA topoisomerase II/histidine kinase"/>
    <property type="match status" value="1"/>
</dbReference>
<dbReference type="AlphaFoldDB" id="A0A0K1JQ31"/>
<dbReference type="InterPro" id="IPR003594">
    <property type="entry name" value="HATPase_dom"/>
</dbReference>
<dbReference type="InterPro" id="IPR005467">
    <property type="entry name" value="His_kinase_dom"/>
</dbReference>
<dbReference type="Gene3D" id="6.10.340.10">
    <property type="match status" value="1"/>
</dbReference>
<dbReference type="FunFam" id="3.30.565.10:FF:000013">
    <property type="entry name" value="Two-component sensor histidine kinase"/>
    <property type="match status" value="1"/>
</dbReference>
<evidence type="ECO:0000313" key="19">
    <source>
        <dbReference type="Proteomes" id="UP000066480"/>
    </source>
</evidence>
<dbReference type="PANTHER" id="PTHR43711:SF28">
    <property type="entry name" value="SENSOR HISTIDINE KINASE YXDK"/>
    <property type="match status" value="1"/>
</dbReference>
<dbReference type="NCBIfam" id="NF040691">
    <property type="entry name" value="MtrAB_MtrB"/>
    <property type="match status" value="1"/>
</dbReference>
<keyword evidence="5" id="KW-0597">Phosphoprotein</keyword>
<organism evidence="18 19">
    <name type="scientific">Luteipulveratus mongoliensis</name>
    <dbReference type="NCBI Taxonomy" id="571913"/>
    <lineage>
        <taxon>Bacteria</taxon>
        <taxon>Bacillati</taxon>
        <taxon>Actinomycetota</taxon>
        <taxon>Actinomycetes</taxon>
        <taxon>Micrococcales</taxon>
        <taxon>Dermacoccaceae</taxon>
        <taxon>Luteipulveratus</taxon>
    </lineage>
</organism>
<evidence type="ECO:0000256" key="12">
    <source>
        <dbReference type="ARBA" id="ARBA00023012"/>
    </source>
</evidence>
<dbReference type="InterPro" id="IPR036890">
    <property type="entry name" value="HATPase_C_sf"/>
</dbReference>
<dbReference type="GO" id="GO:0000155">
    <property type="term" value="F:phosphorelay sensor kinase activity"/>
    <property type="evidence" value="ECO:0007669"/>
    <property type="project" value="InterPro"/>
</dbReference>
<keyword evidence="4" id="KW-1003">Cell membrane</keyword>